<evidence type="ECO:0000259" key="1">
    <source>
        <dbReference type="Pfam" id="PF14088"/>
    </source>
</evidence>
<comment type="caution">
    <text evidence="2">The sequence shown here is derived from an EMBL/GenBank/DDBJ whole genome shotgun (WGS) entry which is preliminary data.</text>
</comment>
<feature type="domain" description="DUF4268" evidence="1">
    <location>
        <begin position="176"/>
        <end position="306"/>
    </location>
</feature>
<dbReference type="InterPro" id="IPR025364">
    <property type="entry name" value="DUF4268"/>
</dbReference>
<dbReference type="InterPro" id="IPR011856">
    <property type="entry name" value="tRNA_endonuc-like_dom_sf"/>
</dbReference>
<organism evidence="2 3">
    <name type="scientific">Pedococcus ginsenosidimutans</name>
    <dbReference type="NCBI Taxonomy" id="490570"/>
    <lineage>
        <taxon>Bacteria</taxon>
        <taxon>Bacillati</taxon>
        <taxon>Actinomycetota</taxon>
        <taxon>Actinomycetes</taxon>
        <taxon>Micrococcales</taxon>
        <taxon>Intrasporangiaceae</taxon>
        <taxon>Pedococcus</taxon>
    </lineage>
</organism>
<reference evidence="3" key="1">
    <citation type="journal article" date="2019" name="Int. J. Syst. Evol. Microbiol.">
        <title>The Global Catalogue of Microorganisms (GCM) 10K type strain sequencing project: providing services to taxonomists for standard genome sequencing and annotation.</title>
        <authorList>
            <consortium name="The Broad Institute Genomics Platform"/>
            <consortium name="The Broad Institute Genome Sequencing Center for Infectious Disease"/>
            <person name="Wu L."/>
            <person name="Ma J."/>
        </authorList>
    </citation>
    <scope>NUCLEOTIDE SEQUENCE [LARGE SCALE GENOMIC DNA]</scope>
    <source>
        <strain evidence="3">JCM 18961</strain>
    </source>
</reference>
<evidence type="ECO:0000313" key="2">
    <source>
        <dbReference type="EMBL" id="GAA4717305.1"/>
    </source>
</evidence>
<dbReference type="EMBL" id="BAABLO010000004">
    <property type="protein sequence ID" value="GAA4717305.1"/>
    <property type="molecule type" value="Genomic_DNA"/>
</dbReference>
<accession>A0ABP8XY57</accession>
<dbReference type="Pfam" id="PF14088">
    <property type="entry name" value="DUF4268"/>
    <property type="match status" value="1"/>
</dbReference>
<dbReference type="RefSeq" id="WP_345501967.1">
    <property type="nucleotide sequence ID" value="NZ_BAABLO010000004.1"/>
</dbReference>
<keyword evidence="3" id="KW-1185">Reference proteome</keyword>
<proteinExistence type="predicted"/>
<evidence type="ECO:0000313" key="3">
    <source>
        <dbReference type="Proteomes" id="UP001500556"/>
    </source>
</evidence>
<dbReference type="Proteomes" id="UP001500556">
    <property type="component" value="Unassembled WGS sequence"/>
</dbReference>
<name>A0ABP8XY57_9MICO</name>
<protein>
    <submittedName>
        <fullName evidence="2">DUF4268 domain-containing protein</fullName>
    </submittedName>
</protein>
<gene>
    <name evidence="2" type="ORF">GCM10025782_13020</name>
</gene>
<sequence length="325" mass="36154">MVEISRLKRVDVKEAWPTEPHDFTPWLLEHAEDLSFELGLDLELEGREHRVGKFSLDIIGSEVGTGRRVIIENQFGNTDHSHLGQLLAYAGGTDPKVVVWIAESVREEHRAAIDWLNGVTDTEIGFFGVELSLVSMEGAPETLVAPVFRVVAKPNEWSKAVAKDADASAASPTSQLYQEFWSRVVPVAKERGWTNASAPSVNWWSMPTGTTGCVYSLSYAMFGCRSELIFEADAETNLHRFGLLEVRRDAIQTAFGTDELIFDPLHGKKSCRIETRLLGPKIGDTERWEEVIHWMIDTQTRLRAAVGSVGGVPTSFPTRSTNEAQ</sequence>
<dbReference type="Gene3D" id="3.40.1350.10">
    <property type="match status" value="1"/>
</dbReference>